<sequence length="125" mass="14459">MNNMNNMNNTTKIKILTKRKCGSSHEETDLTINWDGVTPEHLRILAHIAIVHNWQSNAFKSKESLPTEVTIEAKDAVHEPASCLQRFSPDQLKQQLFDKKIDKILKELTPEQLFKLFEQWNKGTT</sequence>
<gene>
    <name evidence="1" type="ORF">DDT42_01855</name>
</gene>
<accession>A0A9E2F597</accession>
<comment type="caution">
    <text evidence="1">The sequence shown here is derived from an EMBL/GenBank/DDBJ whole genome shotgun (WGS) entry which is preliminary data.</text>
</comment>
<dbReference type="EMBL" id="QLTW01000249">
    <property type="protein sequence ID" value="MBT9145976.1"/>
    <property type="molecule type" value="Genomic_DNA"/>
</dbReference>
<organism evidence="1 2">
    <name type="scientific">Psychracetigena formicireducens</name>
    <dbReference type="NCBI Taxonomy" id="2986056"/>
    <lineage>
        <taxon>Bacteria</taxon>
        <taxon>Bacillati</taxon>
        <taxon>Candidatus Lithacetigenota</taxon>
        <taxon>Candidatus Psychracetigena</taxon>
    </lineage>
</organism>
<proteinExistence type="predicted"/>
<evidence type="ECO:0000313" key="2">
    <source>
        <dbReference type="Proteomes" id="UP000811545"/>
    </source>
</evidence>
<name>A0A9E2F597_PSYF1</name>
<evidence type="ECO:0000313" key="1">
    <source>
        <dbReference type="EMBL" id="MBT9145976.1"/>
    </source>
</evidence>
<reference evidence="1 2" key="1">
    <citation type="journal article" date="2021" name="bioRxiv">
        <title>Unique metabolic strategies in Hadean analogues reveal hints for primordial physiology.</title>
        <authorList>
            <person name="Nobu M.K."/>
            <person name="Nakai R."/>
            <person name="Tamazawa S."/>
            <person name="Mori H."/>
            <person name="Toyoda A."/>
            <person name="Ijiri A."/>
            <person name="Suzuki S."/>
            <person name="Kurokawa K."/>
            <person name="Kamagata Y."/>
            <person name="Tamaki H."/>
        </authorList>
    </citation>
    <scope>NUCLEOTIDE SEQUENCE [LARGE SCALE GENOMIC DNA]</scope>
    <source>
        <strain evidence="1">BS525</strain>
    </source>
</reference>
<dbReference type="Proteomes" id="UP000811545">
    <property type="component" value="Unassembled WGS sequence"/>
</dbReference>
<dbReference type="AlphaFoldDB" id="A0A9E2F597"/>
<protein>
    <submittedName>
        <fullName evidence="1">Uncharacterized protein</fullName>
    </submittedName>
</protein>